<dbReference type="Proteomes" id="UP001154322">
    <property type="component" value="Unassembled WGS sequence"/>
</dbReference>
<feature type="compositionally biased region" description="Basic and acidic residues" evidence="1">
    <location>
        <begin position="316"/>
        <end position="327"/>
    </location>
</feature>
<feature type="region of interest" description="Disordered" evidence="1">
    <location>
        <begin position="132"/>
        <end position="200"/>
    </location>
</feature>
<name>A0ABM9GA19_9BACL</name>
<reference evidence="4" key="1">
    <citation type="submission" date="2022-06" db="EMBL/GenBank/DDBJ databases">
        <authorList>
            <person name="Dietemann V."/>
            <person name="Ory F."/>
            <person name="Dainat B."/>
            <person name="Oberhansli S."/>
        </authorList>
    </citation>
    <scope>NUCLEOTIDE SEQUENCE</scope>
    <source>
        <strain evidence="4">Ena-SAMPLE-TAB-26-04-2022-14:26:32:270-5432</strain>
    </source>
</reference>
<evidence type="ECO:0000313" key="4">
    <source>
        <dbReference type="EMBL" id="CAH8248598.1"/>
    </source>
</evidence>
<dbReference type="Gene3D" id="1.10.10.10">
    <property type="entry name" value="Winged helix-like DNA-binding domain superfamily/Winged helix DNA-binding domain"/>
    <property type="match status" value="1"/>
</dbReference>
<feature type="region of interest" description="Disordered" evidence="1">
    <location>
        <begin position="316"/>
        <end position="341"/>
    </location>
</feature>
<accession>A0ABM9GA19</accession>
<organism evidence="4 5">
    <name type="scientific">Paenibacillus melissococcoides</name>
    <dbReference type="NCBI Taxonomy" id="2912268"/>
    <lineage>
        <taxon>Bacteria</taxon>
        <taxon>Bacillati</taxon>
        <taxon>Bacillota</taxon>
        <taxon>Bacilli</taxon>
        <taxon>Bacillales</taxon>
        <taxon>Paenibacillaceae</taxon>
        <taxon>Paenibacillus</taxon>
    </lineage>
</organism>
<dbReference type="InterPro" id="IPR006497">
    <property type="entry name" value="Phage_lambda_VrpO_N"/>
</dbReference>
<dbReference type="InterPro" id="IPR036388">
    <property type="entry name" value="WH-like_DNA-bd_sf"/>
</dbReference>
<evidence type="ECO:0000259" key="2">
    <source>
        <dbReference type="Pfam" id="PF04492"/>
    </source>
</evidence>
<dbReference type="NCBIfam" id="TIGR02220">
    <property type="entry name" value="phg_TIGR02220"/>
    <property type="match status" value="1"/>
</dbReference>
<feature type="region of interest" description="Disordered" evidence="1">
    <location>
        <begin position="287"/>
        <end position="306"/>
    </location>
</feature>
<feature type="compositionally biased region" description="Basic and acidic residues" evidence="1">
    <location>
        <begin position="141"/>
        <end position="167"/>
    </location>
</feature>
<protein>
    <submittedName>
        <fullName evidence="4">Conserved phage C-terminal domain-containing protein</fullName>
    </submittedName>
</protein>
<evidence type="ECO:0000259" key="3">
    <source>
        <dbReference type="Pfam" id="PF09524"/>
    </source>
</evidence>
<dbReference type="EMBL" id="CALYLO010000012">
    <property type="protein sequence ID" value="CAH8248598.1"/>
    <property type="molecule type" value="Genomic_DNA"/>
</dbReference>
<dbReference type="Pfam" id="PF04492">
    <property type="entry name" value="Phage_rep_O"/>
    <property type="match status" value="1"/>
</dbReference>
<keyword evidence="5" id="KW-1185">Reference proteome</keyword>
<proteinExistence type="predicted"/>
<evidence type="ECO:0000313" key="5">
    <source>
        <dbReference type="Proteomes" id="UP001154322"/>
    </source>
</evidence>
<dbReference type="Pfam" id="PF09524">
    <property type="entry name" value="Phg_2220_C"/>
    <property type="match status" value="1"/>
</dbReference>
<feature type="domain" description="Phage conserved hypothetical protein C-terminal" evidence="3">
    <location>
        <begin position="210"/>
        <end position="281"/>
    </location>
</feature>
<comment type="caution">
    <text evidence="4">The sequence shown here is derived from an EMBL/GenBank/DDBJ whole genome shotgun (WGS) entry which is preliminary data.</text>
</comment>
<gene>
    <name evidence="4" type="ORF">WJ0W_005782</name>
</gene>
<dbReference type="RefSeq" id="WP_249725137.1">
    <property type="nucleotide sequence ID" value="NZ_AP031286.1"/>
</dbReference>
<evidence type="ECO:0000256" key="1">
    <source>
        <dbReference type="SAM" id="MobiDB-lite"/>
    </source>
</evidence>
<sequence length="341" mass="39839">MDTEVHPQPNDPHIRIAHEIHREIIRRKFTQRQHDIINFILTLSWGCGKPSANIPKLNHFALCGVKGNHVRKELETLVEHNVIIWNKNLNLFQFNKHYDQWTVDVVDSFDHKLMNDLIKLNIESSPLNIAKNIPETGSQFPKKETENHSQNRDVVPESGSEHPKEEGPTSQNGKRKLPEKGNVISLYPNQGTASEPPERNVKENNNYISIIDYLNERAGTRYKPTTQKTRDLIKARFNQGFTLDDFYTVIDNKVHEWVGTDMEKYLRPETLFGNKFEGYLNQKPLKKQKKEPVTAPKASKQTKQNQWLLERIREEEAARDKDGRHETVFYPEQRLPDFYGR</sequence>
<dbReference type="InterPro" id="IPR011741">
    <property type="entry name" value="Phg_2220_C"/>
</dbReference>
<feature type="domain" description="Bacteriophage lambda Replication protein O N-terminal" evidence="2">
    <location>
        <begin position="11"/>
        <end position="101"/>
    </location>
</feature>